<evidence type="ECO:0000313" key="4">
    <source>
        <dbReference type="Proteomes" id="UP001314229"/>
    </source>
</evidence>
<accession>A0AAV1Q3D1</accession>
<reference evidence="3 4" key="1">
    <citation type="submission" date="2024-01" db="EMBL/GenBank/DDBJ databases">
        <authorList>
            <person name="Alioto T."/>
            <person name="Alioto T."/>
            <person name="Gomez Garrido J."/>
        </authorList>
    </citation>
    <scope>NUCLEOTIDE SEQUENCE [LARGE SCALE GENOMIC DNA]</scope>
</reference>
<sequence length="192" mass="22003">MALVQGIGKVAQNMPLDPVLATARSIYRKCQDVKKNAEQCNQIKLMVQELEKLLKPVEEKEWSEVSENMNSALLEVKSVLESANEFIKKCTDSNKVKLMVKSSGFLEEFNTLNQKLSSVLVTACNAMREQLEEKEKKLAQKEVEITKKEIAMTLKEIEMTQKEVEMDEKNRILARQQEIIQHLEARSFCVVL</sequence>
<keyword evidence="1" id="KW-0175">Coiled coil</keyword>
<proteinExistence type="predicted"/>
<dbReference type="AlphaFoldDB" id="A0AAV1Q3D1"/>
<feature type="domain" description="Mixed lineage kinase" evidence="2">
    <location>
        <begin position="17"/>
        <end position="125"/>
    </location>
</feature>
<evidence type="ECO:0000259" key="2">
    <source>
        <dbReference type="Pfam" id="PF22215"/>
    </source>
</evidence>
<name>A0AAV1Q3D1_SCOSC</name>
<dbReference type="Gene3D" id="1.20.930.20">
    <property type="entry name" value="Adaptor protein Cbl, N-terminal domain"/>
    <property type="match status" value="1"/>
</dbReference>
<dbReference type="EMBL" id="CAWUFR010000442">
    <property type="protein sequence ID" value="CAK6977934.1"/>
    <property type="molecule type" value="Genomic_DNA"/>
</dbReference>
<gene>
    <name evidence="3" type="ORF">FSCOSCO3_A024418</name>
</gene>
<keyword evidence="4" id="KW-1185">Reference proteome</keyword>
<dbReference type="InterPro" id="IPR036537">
    <property type="entry name" value="Adaptor_Cbl_N_dom_sf"/>
</dbReference>
<protein>
    <submittedName>
        <fullName evidence="3">Myosin-11-like</fullName>
    </submittedName>
</protein>
<organism evidence="3 4">
    <name type="scientific">Scomber scombrus</name>
    <name type="common">Atlantic mackerel</name>
    <name type="synonym">Scomber vernalis</name>
    <dbReference type="NCBI Taxonomy" id="13677"/>
    <lineage>
        <taxon>Eukaryota</taxon>
        <taxon>Metazoa</taxon>
        <taxon>Chordata</taxon>
        <taxon>Craniata</taxon>
        <taxon>Vertebrata</taxon>
        <taxon>Euteleostomi</taxon>
        <taxon>Actinopterygii</taxon>
        <taxon>Neopterygii</taxon>
        <taxon>Teleostei</taxon>
        <taxon>Neoteleostei</taxon>
        <taxon>Acanthomorphata</taxon>
        <taxon>Pelagiaria</taxon>
        <taxon>Scombriformes</taxon>
        <taxon>Scombridae</taxon>
        <taxon>Scomber</taxon>
    </lineage>
</organism>
<dbReference type="CDD" id="cd21037">
    <property type="entry name" value="MLKL_NTD"/>
    <property type="match status" value="1"/>
</dbReference>
<dbReference type="Pfam" id="PF22215">
    <property type="entry name" value="MLKL_N"/>
    <property type="match status" value="1"/>
</dbReference>
<dbReference type="Proteomes" id="UP001314229">
    <property type="component" value="Unassembled WGS sequence"/>
</dbReference>
<feature type="coiled-coil region" evidence="1">
    <location>
        <begin position="121"/>
        <end position="186"/>
    </location>
</feature>
<dbReference type="InterPro" id="IPR054000">
    <property type="entry name" value="MLKL_N"/>
</dbReference>
<dbReference type="GO" id="GO:0007166">
    <property type="term" value="P:cell surface receptor signaling pathway"/>
    <property type="evidence" value="ECO:0007669"/>
    <property type="project" value="InterPro"/>
</dbReference>
<comment type="caution">
    <text evidence="3">The sequence shown here is derived from an EMBL/GenBank/DDBJ whole genome shotgun (WGS) entry which is preliminary data.</text>
</comment>
<evidence type="ECO:0000256" key="1">
    <source>
        <dbReference type="SAM" id="Coils"/>
    </source>
</evidence>
<dbReference type="InterPro" id="IPR059179">
    <property type="entry name" value="MLKL-like_MCAfunc"/>
</dbReference>
<evidence type="ECO:0000313" key="3">
    <source>
        <dbReference type="EMBL" id="CAK6977934.1"/>
    </source>
</evidence>